<name>A0AA37Q238_9BACT</name>
<evidence type="ECO:0000256" key="2">
    <source>
        <dbReference type="PIRSR" id="PIRSR600246-2"/>
    </source>
</evidence>
<dbReference type="GO" id="GO:0016811">
    <property type="term" value="F:hydrolase activity, acting on carbon-nitrogen (but not peptide) bonds, in linear amides"/>
    <property type="evidence" value="ECO:0007669"/>
    <property type="project" value="UniProtKB-ARBA"/>
</dbReference>
<accession>A0AA37Q238</accession>
<dbReference type="Proteomes" id="UP001161325">
    <property type="component" value="Unassembled WGS sequence"/>
</dbReference>
<sequence length="355" mass="37566">MPWVSVAERTPPAPAAAARPVVISSDNGYSTDASGKRGIQVAYDLLARGGDPLDAIIAGVNVVELNPEDQSVGLGGLPNEDGVVQLDASCMHGPTKRAGAVACLERIATPSLVAKAVMDHTDHVLLVGDDALRFARRMGFAEQELLTEKSREAWLRWKANPPTPGMWVDTRPKGGTRTSARFQAAHEYAADGSLAATTGTINMNAVTASGDLASVTTTSGMAWKIPGRVGDSPLHGAGQYCDNTVGAAGSTGRGEANIKVCGAFLAVEFMRQGMSPEAALIKVMERVLAMTEPRLMNERGRPYFDLEFYAVAKDGRVAGASAYQGSRYAVADASGARLMDGAYLFKREERPAPRK</sequence>
<feature type="binding site" evidence="2">
    <location>
        <begin position="251"/>
        <end position="254"/>
    </location>
    <ligand>
        <name>substrate</name>
    </ligand>
</feature>
<dbReference type="AlphaFoldDB" id="A0AA37Q238"/>
<dbReference type="InterPro" id="IPR000246">
    <property type="entry name" value="Peptidase_T2"/>
</dbReference>
<gene>
    <name evidence="4" type="primary">aspG</name>
    <name evidence="4" type="ORF">rosag_14820</name>
</gene>
<dbReference type="CDD" id="cd04513">
    <property type="entry name" value="Glycosylasparaginase"/>
    <property type="match status" value="1"/>
</dbReference>
<feature type="site" description="Cleavage; by autolysis" evidence="3">
    <location>
        <begin position="199"/>
        <end position="200"/>
    </location>
</feature>
<dbReference type="GO" id="GO:0005737">
    <property type="term" value="C:cytoplasm"/>
    <property type="evidence" value="ECO:0007669"/>
    <property type="project" value="TreeGrafter"/>
</dbReference>
<dbReference type="SUPFAM" id="SSF56235">
    <property type="entry name" value="N-terminal nucleophile aminohydrolases (Ntn hydrolases)"/>
    <property type="match status" value="1"/>
</dbReference>
<protein>
    <submittedName>
        <fullName evidence="4">Asparaginase</fullName>
    </submittedName>
</protein>
<dbReference type="PANTHER" id="PTHR10188:SF6">
    <property type="entry name" value="N(4)-(BETA-N-ACETYLGLUCOSAMINYL)-L-ASPARAGINASE"/>
    <property type="match status" value="1"/>
</dbReference>
<dbReference type="EMBL" id="BRXS01000002">
    <property type="protein sequence ID" value="GLC24969.1"/>
    <property type="molecule type" value="Genomic_DNA"/>
</dbReference>
<organism evidence="4 5">
    <name type="scientific">Roseisolibacter agri</name>
    <dbReference type="NCBI Taxonomy" id="2014610"/>
    <lineage>
        <taxon>Bacteria</taxon>
        <taxon>Pseudomonadati</taxon>
        <taxon>Gemmatimonadota</taxon>
        <taxon>Gemmatimonadia</taxon>
        <taxon>Gemmatimonadales</taxon>
        <taxon>Gemmatimonadaceae</taxon>
        <taxon>Roseisolibacter</taxon>
    </lineage>
</organism>
<dbReference type="InterPro" id="IPR029055">
    <property type="entry name" value="Ntn_hydrolases_N"/>
</dbReference>
<comment type="caution">
    <text evidence="4">The sequence shown here is derived from an EMBL/GenBank/DDBJ whole genome shotgun (WGS) entry which is preliminary data.</text>
</comment>
<dbReference type="Pfam" id="PF01112">
    <property type="entry name" value="Asparaginase_2"/>
    <property type="match status" value="1"/>
</dbReference>
<evidence type="ECO:0000313" key="4">
    <source>
        <dbReference type="EMBL" id="GLC24969.1"/>
    </source>
</evidence>
<dbReference type="PANTHER" id="PTHR10188">
    <property type="entry name" value="L-ASPARAGINASE"/>
    <property type="match status" value="1"/>
</dbReference>
<feature type="active site" description="Nucleophile" evidence="1">
    <location>
        <position position="200"/>
    </location>
</feature>
<dbReference type="Gene3D" id="3.60.20.30">
    <property type="entry name" value="(Glycosyl)asparaginase"/>
    <property type="match status" value="1"/>
</dbReference>
<feature type="binding site" evidence="2">
    <location>
        <begin position="228"/>
        <end position="231"/>
    </location>
    <ligand>
        <name>substrate</name>
    </ligand>
</feature>
<evidence type="ECO:0000313" key="5">
    <source>
        <dbReference type="Proteomes" id="UP001161325"/>
    </source>
</evidence>
<evidence type="ECO:0000256" key="3">
    <source>
        <dbReference type="PIRSR" id="PIRSR600246-3"/>
    </source>
</evidence>
<reference evidence="4" key="1">
    <citation type="submission" date="2022-08" db="EMBL/GenBank/DDBJ databases">
        <title>Draft genome sequencing of Roseisolibacter agri AW1220.</title>
        <authorList>
            <person name="Tobiishi Y."/>
            <person name="Tonouchi A."/>
        </authorList>
    </citation>
    <scope>NUCLEOTIDE SEQUENCE</scope>
    <source>
        <strain evidence="4">AW1220</strain>
    </source>
</reference>
<keyword evidence="5" id="KW-1185">Reference proteome</keyword>
<evidence type="ECO:0000256" key="1">
    <source>
        <dbReference type="PIRSR" id="PIRSR600246-1"/>
    </source>
</evidence>
<proteinExistence type="predicted"/>